<dbReference type="InterPro" id="IPR032710">
    <property type="entry name" value="NTF2-like_dom_sf"/>
</dbReference>
<evidence type="ECO:0000256" key="1">
    <source>
        <dbReference type="SAM" id="Phobius"/>
    </source>
</evidence>
<sequence>MPFRFSPVISWLVPVAVVGMESVMTADFPAAVETASIMLSIVLVVTVRPASSIFQWFSLSFLLLFVLFAFFIVVAKFRKRSNENAFGEPVPEATPDSRIDNTPLFPGVPPGFDQAAFLAKVRKAFFEVQRAWSAQSTDMMRRFISDGVYQRFNTQFKMMRLLQQGNPVSDINISMVWVDRIEQDGRYDIVHAGIKASMTDRFVCALNHELDEEGTNEFIEYWSFIRKRGAAGKDMYDSEQCPNCGAPLPKDMGEVCKCKYCNATINSGEFDWVLAEITQQEDYRRDGDRAEKMPSLDAKMAEMAMVYGDFSVQLVEDKASNAYMQMMTAKAMHNPAIMRRFVADDLFRQLAPKYEQNREIFNRIFLNRVTLINAEQHDGENILTFEIACSYQRAVLTGNSVRLVDPAIMEREEIMTLSRDARAGAGKGSIYQHTCSFCGAPVKDTLDIKCAFCGSTLNSTANDWVVSGLMRHS</sequence>
<keyword evidence="1" id="KW-1133">Transmembrane helix</keyword>
<comment type="caution">
    <text evidence="3">The sequence shown here is derived from an EMBL/GenBank/DDBJ whole genome shotgun (WGS) entry which is preliminary data.</text>
</comment>
<gene>
    <name evidence="3" type="ORF">ENL07_06355</name>
</gene>
<dbReference type="EMBL" id="DRSQ01000132">
    <property type="protein sequence ID" value="HHE32241.1"/>
    <property type="molecule type" value="Genomic_DNA"/>
</dbReference>
<feature type="transmembrane region" description="Helical" evidence="1">
    <location>
        <begin position="53"/>
        <end position="74"/>
    </location>
</feature>
<feature type="domain" description="Tim44-like" evidence="2">
    <location>
        <begin position="98"/>
        <end position="279"/>
    </location>
</feature>
<keyword evidence="1" id="KW-0472">Membrane</keyword>
<name>A0A7C5HF54_9CHLB</name>
<dbReference type="Pfam" id="PF04280">
    <property type="entry name" value="Tim44"/>
    <property type="match status" value="1"/>
</dbReference>
<reference evidence="3" key="1">
    <citation type="journal article" date="2020" name="mSystems">
        <title>Genome- and Community-Level Interaction Insights into Carbon Utilization and Element Cycling Functions of Hydrothermarchaeota in Hydrothermal Sediment.</title>
        <authorList>
            <person name="Zhou Z."/>
            <person name="Liu Y."/>
            <person name="Xu W."/>
            <person name="Pan J."/>
            <person name="Luo Z.H."/>
            <person name="Li M."/>
        </authorList>
    </citation>
    <scope>NUCLEOTIDE SEQUENCE [LARGE SCALE GENOMIC DNA]</scope>
    <source>
        <strain evidence="3">HyVt-633</strain>
    </source>
</reference>
<proteinExistence type="predicted"/>
<keyword evidence="1" id="KW-0812">Transmembrane</keyword>
<accession>A0A7C5HF54</accession>
<organism evidence="3">
    <name type="scientific">Chlorobaculum parvum</name>
    <dbReference type="NCBI Taxonomy" id="274539"/>
    <lineage>
        <taxon>Bacteria</taxon>
        <taxon>Pseudomonadati</taxon>
        <taxon>Chlorobiota</taxon>
        <taxon>Chlorobiia</taxon>
        <taxon>Chlorobiales</taxon>
        <taxon>Chlorobiaceae</taxon>
        <taxon>Chlorobaculum</taxon>
    </lineage>
</organism>
<evidence type="ECO:0000313" key="3">
    <source>
        <dbReference type="EMBL" id="HHE32241.1"/>
    </source>
</evidence>
<dbReference type="SMART" id="SM00978">
    <property type="entry name" value="Tim44"/>
    <property type="match status" value="1"/>
</dbReference>
<dbReference type="Proteomes" id="UP000886058">
    <property type="component" value="Unassembled WGS sequence"/>
</dbReference>
<dbReference type="AlphaFoldDB" id="A0A7C5HF54"/>
<evidence type="ECO:0000259" key="2">
    <source>
        <dbReference type="SMART" id="SM00978"/>
    </source>
</evidence>
<dbReference type="SUPFAM" id="SSF54427">
    <property type="entry name" value="NTF2-like"/>
    <property type="match status" value="1"/>
</dbReference>
<dbReference type="InterPro" id="IPR007379">
    <property type="entry name" value="Tim44-like_dom"/>
</dbReference>
<dbReference type="Gene3D" id="3.10.450.240">
    <property type="match status" value="1"/>
</dbReference>
<protein>
    <recommendedName>
        <fullName evidence="2">Tim44-like domain-containing protein</fullName>
    </recommendedName>
</protein>